<dbReference type="Proteomes" id="UP000253551">
    <property type="component" value="Unassembled WGS sequence"/>
</dbReference>
<evidence type="ECO:0000313" key="2">
    <source>
        <dbReference type="EMBL" id="RCH82752.1"/>
    </source>
</evidence>
<keyword evidence="3" id="KW-1185">Reference proteome</keyword>
<dbReference type="STRING" id="4846.A0A367IYK6"/>
<accession>A0A367IYK6</accession>
<dbReference type="EMBL" id="PJQM01004992">
    <property type="protein sequence ID" value="RCH82752.1"/>
    <property type="molecule type" value="Genomic_DNA"/>
</dbReference>
<feature type="coiled-coil region" evidence="1">
    <location>
        <begin position="325"/>
        <end position="379"/>
    </location>
</feature>
<feature type="non-terminal residue" evidence="2">
    <location>
        <position position="1"/>
    </location>
</feature>
<dbReference type="OrthoDB" id="2416276at2759"/>
<comment type="caution">
    <text evidence="2">The sequence shown here is derived from an EMBL/GenBank/DDBJ whole genome shotgun (WGS) entry which is preliminary data.</text>
</comment>
<organism evidence="2 3">
    <name type="scientific">Rhizopus stolonifer</name>
    <name type="common">Rhizopus nigricans</name>
    <dbReference type="NCBI Taxonomy" id="4846"/>
    <lineage>
        <taxon>Eukaryota</taxon>
        <taxon>Fungi</taxon>
        <taxon>Fungi incertae sedis</taxon>
        <taxon>Mucoromycota</taxon>
        <taxon>Mucoromycotina</taxon>
        <taxon>Mucoromycetes</taxon>
        <taxon>Mucorales</taxon>
        <taxon>Mucorineae</taxon>
        <taxon>Rhizopodaceae</taxon>
        <taxon>Rhizopus</taxon>
    </lineage>
</organism>
<gene>
    <name evidence="2" type="ORF">CU098_003342</name>
</gene>
<evidence type="ECO:0000256" key="1">
    <source>
        <dbReference type="SAM" id="Coils"/>
    </source>
</evidence>
<reference evidence="2 3" key="1">
    <citation type="journal article" date="2018" name="G3 (Bethesda)">
        <title>Phylogenetic and Phylogenomic Definition of Rhizopus Species.</title>
        <authorList>
            <person name="Gryganskyi A.P."/>
            <person name="Golan J."/>
            <person name="Dolatabadi S."/>
            <person name="Mondo S."/>
            <person name="Robb S."/>
            <person name="Idnurm A."/>
            <person name="Muszewska A."/>
            <person name="Steczkiewicz K."/>
            <person name="Masonjones S."/>
            <person name="Liao H.L."/>
            <person name="Gajdeczka M.T."/>
            <person name="Anike F."/>
            <person name="Vuek A."/>
            <person name="Anishchenko I.M."/>
            <person name="Voigt K."/>
            <person name="de Hoog G.S."/>
            <person name="Smith M.E."/>
            <person name="Heitman J."/>
            <person name="Vilgalys R."/>
            <person name="Stajich J.E."/>
        </authorList>
    </citation>
    <scope>NUCLEOTIDE SEQUENCE [LARGE SCALE GENOMIC DNA]</scope>
    <source>
        <strain evidence="2 3">LSU 92-RS-03</strain>
    </source>
</reference>
<sequence length="425" mass="49910">LEEKIKTTELDKEKALEAEDYLAAQKLSLQKKEMVNTMTDLQENKLNAIYESIQKTWKLQSNVWYQEAECIEQFVTYHQQAKEERFRHYNTFVEDMKRKHHESISRMEERRSSLEQAKSAIVFDLDMWNQSDADLNERMEDVVHLEKEKKTKLEQKSKGLADEIDQLRQRLRELESENQSIQHQVQGLESEITTKLKPFEQEVKEHEQELESIHKRQEETNEKAEMLDTEEESLRNDMAHHKEEQDRHQHDLQSLQDNIEAAKIAQQDAQKANTQLNIILSDSRIYMHEQACIQIEESINRLTSHLGSLEKRKQLAIQNGEFEMAADMSNQIKNTKSTLTSLKEKKDTRDDLEADKQRLDQEKKALISLQDDLITLETTSKEELQVNLEGIKYTLTEILKTNDNAELNQVIQCELDSIQDELNAS</sequence>
<dbReference type="AlphaFoldDB" id="A0A367IYK6"/>
<keyword evidence="1" id="KW-0175">Coiled coil</keyword>
<protein>
    <submittedName>
        <fullName evidence="2">Uncharacterized protein</fullName>
    </submittedName>
</protein>
<name>A0A367IYK6_RHIST</name>
<feature type="coiled-coil region" evidence="1">
    <location>
        <begin position="97"/>
        <end position="272"/>
    </location>
</feature>
<evidence type="ECO:0000313" key="3">
    <source>
        <dbReference type="Proteomes" id="UP000253551"/>
    </source>
</evidence>
<proteinExistence type="predicted"/>